<name>A0ACB9MCN4_9MYRT</name>
<organism evidence="1 2">
    <name type="scientific">Melastoma candidum</name>
    <dbReference type="NCBI Taxonomy" id="119954"/>
    <lineage>
        <taxon>Eukaryota</taxon>
        <taxon>Viridiplantae</taxon>
        <taxon>Streptophyta</taxon>
        <taxon>Embryophyta</taxon>
        <taxon>Tracheophyta</taxon>
        <taxon>Spermatophyta</taxon>
        <taxon>Magnoliopsida</taxon>
        <taxon>eudicotyledons</taxon>
        <taxon>Gunneridae</taxon>
        <taxon>Pentapetalae</taxon>
        <taxon>rosids</taxon>
        <taxon>malvids</taxon>
        <taxon>Myrtales</taxon>
        <taxon>Melastomataceae</taxon>
        <taxon>Melastomatoideae</taxon>
        <taxon>Melastomateae</taxon>
        <taxon>Melastoma</taxon>
    </lineage>
</organism>
<sequence length="464" mass="51635">MNSQTYYGRSIGDQVKEQTIPSHISAEPHILMEGDSTVNLPLPHHNFMAHPMNFDASTFTNVYYPFPTPLAGPRIPVIPLNYGSPDHLMSSYNNMTVFGGSSEEFGRNQFKEAYVGSYNRKNGESGVGSSHCGPYESSSSSVNAPVDAMHLYHEHPPQYGGGNEFPSNVDDANDWSMRARYGAAGINFIHPANYNGYIQGTRGSQPIQPVGPFPFDQTLVGNPALGLPSWNHPPTMPYMHHAPRDHRLHQVSRMQGMRDHCFQFFPQVSVPHFPLPNGAIPIPMANPVVPRPHGSSRHIRLGANQPQIRGMPETMRIHCDIPHLAYVDEVAIINLPEHYDVRHHTDDHSEMRMDIENMSYEELLALGEHIGNVNTGLSEESITSQLRTGPYLLPSTYANAKEGESVDGEAASCIICLGDYESHEEVGYLDCGHDYHAECLKQWLLVKNVCPICKTQAFPVEDGW</sequence>
<gene>
    <name evidence="1" type="ORF">MLD38_035165</name>
</gene>
<protein>
    <submittedName>
        <fullName evidence="1">Uncharacterized protein</fullName>
    </submittedName>
</protein>
<dbReference type="EMBL" id="CM042889">
    <property type="protein sequence ID" value="KAI4321831.1"/>
    <property type="molecule type" value="Genomic_DNA"/>
</dbReference>
<evidence type="ECO:0000313" key="1">
    <source>
        <dbReference type="EMBL" id="KAI4321831.1"/>
    </source>
</evidence>
<keyword evidence="2" id="KW-1185">Reference proteome</keyword>
<comment type="caution">
    <text evidence="1">The sequence shown here is derived from an EMBL/GenBank/DDBJ whole genome shotgun (WGS) entry which is preliminary data.</text>
</comment>
<reference evidence="2" key="1">
    <citation type="journal article" date="2023" name="Front. Plant Sci.">
        <title>Chromosomal-level genome assembly of Melastoma candidum provides insights into trichome evolution.</title>
        <authorList>
            <person name="Zhong Y."/>
            <person name="Wu W."/>
            <person name="Sun C."/>
            <person name="Zou P."/>
            <person name="Liu Y."/>
            <person name="Dai S."/>
            <person name="Zhou R."/>
        </authorList>
    </citation>
    <scope>NUCLEOTIDE SEQUENCE [LARGE SCALE GENOMIC DNA]</scope>
</reference>
<accession>A0ACB9MCN4</accession>
<dbReference type="Proteomes" id="UP001057402">
    <property type="component" value="Chromosome 10"/>
</dbReference>
<proteinExistence type="predicted"/>
<evidence type="ECO:0000313" key="2">
    <source>
        <dbReference type="Proteomes" id="UP001057402"/>
    </source>
</evidence>